<organism evidence="2 3">
    <name type="scientific">Oedothorax gibbosus</name>
    <dbReference type="NCBI Taxonomy" id="931172"/>
    <lineage>
        <taxon>Eukaryota</taxon>
        <taxon>Metazoa</taxon>
        <taxon>Ecdysozoa</taxon>
        <taxon>Arthropoda</taxon>
        <taxon>Chelicerata</taxon>
        <taxon>Arachnida</taxon>
        <taxon>Araneae</taxon>
        <taxon>Araneomorphae</taxon>
        <taxon>Entelegynae</taxon>
        <taxon>Araneoidea</taxon>
        <taxon>Linyphiidae</taxon>
        <taxon>Erigoninae</taxon>
        <taxon>Oedothorax</taxon>
    </lineage>
</organism>
<reference evidence="2 3" key="1">
    <citation type="journal article" date="2022" name="Nat. Ecol. Evol.">
        <title>A masculinizing supergene underlies an exaggerated male reproductive morph in a spider.</title>
        <authorList>
            <person name="Hendrickx F."/>
            <person name="De Corte Z."/>
            <person name="Sonet G."/>
            <person name="Van Belleghem S.M."/>
            <person name="Kostlbacher S."/>
            <person name="Vangestel C."/>
        </authorList>
    </citation>
    <scope>NUCLEOTIDE SEQUENCE [LARGE SCALE GENOMIC DNA]</scope>
    <source>
        <strain evidence="2">W744_W776</strain>
    </source>
</reference>
<dbReference type="EMBL" id="JAFNEN010000330">
    <property type="protein sequence ID" value="KAG8185608.1"/>
    <property type="molecule type" value="Genomic_DNA"/>
</dbReference>
<feature type="coiled-coil region" evidence="1">
    <location>
        <begin position="136"/>
        <end position="170"/>
    </location>
</feature>
<dbReference type="AlphaFoldDB" id="A0AAV6UPH6"/>
<evidence type="ECO:0000313" key="2">
    <source>
        <dbReference type="EMBL" id="KAG8185608.1"/>
    </source>
</evidence>
<accession>A0AAV6UPH6</accession>
<dbReference type="Proteomes" id="UP000827092">
    <property type="component" value="Unassembled WGS sequence"/>
</dbReference>
<protein>
    <submittedName>
        <fullName evidence="2">Uncharacterized protein</fullName>
    </submittedName>
</protein>
<keyword evidence="1" id="KW-0175">Coiled coil</keyword>
<feature type="coiled-coil region" evidence="1">
    <location>
        <begin position="213"/>
        <end position="240"/>
    </location>
</feature>
<gene>
    <name evidence="2" type="ORF">JTE90_023307</name>
</gene>
<comment type="caution">
    <text evidence="2">The sequence shown here is derived from an EMBL/GenBank/DDBJ whole genome shotgun (WGS) entry which is preliminary data.</text>
</comment>
<evidence type="ECO:0000256" key="1">
    <source>
        <dbReference type="SAM" id="Coils"/>
    </source>
</evidence>
<proteinExistence type="predicted"/>
<name>A0AAV6UPH6_9ARAC</name>
<keyword evidence="3" id="KW-1185">Reference proteome</keyword>
<sequence>MKLELNSLLEEINSWKTLLKAKDEEIEYLHGQLSFMQGQNKTLEETQANLLQEISQFNSALSVLHNSISKLENHEAEKKILLLEKENMKVVLDEQKALHQKEIEEFRKGIQNIKLQHADELERQKSEAIHNSSSKVEKYLLRISEKESIILKLEENISKLKTENNSETLRIKVEYEEKISKLKSRLAKPKGSHSLNDDFKKDDIFRQKYIKIEKESKEEIMKLQGQIKELQAQMNLMKNGNRPLNRQAYVLNDVRNENNGASSYKEESSHHFKRLKTCSDQRDEFEDFNMGKNQADLVKPVKKKLFNLDMNYFVK</sequence>
<feature type="coiled-coil region" evidence="1">
    <location>
        <begin position="5"/>
        <end position="91"/>
    </location>
</feature>
<evidence type="ECO:0000313" key="3">
    <source>
        <dbReference type="Proteomes" id="UP000827092"/>
    </source>
</evidence>